<keyword evidence="7 8" id="KW-1015">Disulfide bond</keyword>
<dbReference type="GO" id="GO:0005615">
    <property type="term" value="C:extracellular space"/>
    <property type="evidence" value="ECO:0007669"/>
    <property type="project" value="UniProtKB-UniRule"/>
</dbReference>
<keyword evidence="4 9" id="KW-0202">Cytokine</keyword>
<dbReference type="RefSeq" id="XP_026162454.1">
    <property type="nucleotide sequence ID" value="XM_026306669.2"/>
</dbReference>
<reference evidence="10" key="1">
    <citation type="submission" date="2025-08" db="UniProtKB">
        <authorList>
            <consortium name="Ensembl"/>
        </authorList>
    </citation>
    <scope>IDENTIFICATION</scope>
</reference>
<dbReference type="GO" id="GO:0001817">
    <property type="term" value="P:regulation of cytokine production"/>
    <property type="evidence" value="ECO:0007669"/>
    <property type="project" value="UniProtKB-ARBA"/>
</dbReference>
<dbReference type="OrthoDB" id="9931894at2759"/>
<dbReference type="InterPro" id="IPR000098">
    <property type="entry name" value="IL-10"/>
</dbReference>
<accession>A0A3Q3LQH8</accession>
<dbReference type="InterPro" id="IPR009079">
    <property type="entry name" value="4_helix_cytokine-like_core"/>
</dbReference>
<evidence type="ECO:0000313" key="11">
    <source>
        <dbReference type="Proteomes" id="UP000261640"/>
    </source>
</evidence>
<dbReference type="PANTHER" id="PTHR48482">
    <property type="entry name" value="INTERLEUKIN-19-RELATED"/>
    <property type="match status" value="1"/>
</dbReference>
<dbReference type="GO" id="GO:1905298">
    <property type="term" value="P:regulation of intestinal epithelial cell development"/>
    <property type="evidence" value="ECO:0007669"/>
    <property type="project" value="Ensembl"/>
</dbReference>
<dbReference type="GO" id="GO:0050728">
    <property type="term" value="P:negative regulation of inflammatory response"/>
    <property type="evidence" value="ECO:0007669"/>
    <property type="project" value="Ensembl"/>
</dbReference>
<dbReference type="GeneID" id="113130228"/>
<comment type="function">
    <text evidence="9">Immune regulatory cytokine.</text>
</comment>
<dbReference type="SUPFAM" id="SSF47266">
    <property type="entry name" value="4-helical cytokines"/>
    <property type="match status" value="1"/>
</dbReference>
<dbReference type="AlphaFoldDB" id="A0A3Q3LQH8"/>
<dbReference type="GeneTree" id="ENSGT00950000183124"/>
<evidence type="ECO:0000256" key="3">
    <source>
        <dbReference type="ARBA" id="ARBA00011144"/>
    </source>
</evidence>
<dbReference type="InParanoid" id="A0A3Q3LQH8"/>
<evidence type="ECO:0000256" key="4">
    <source>
        <dbReference type="ARBA" id="ARBA00022514"/>
    </source>
</evidence>
<feature type="disulfide bond" evidence="8">
    <location>
        <begin position="83"/>
        <end position="182"/>
    </location>
</feature>
<comment type="subcellular location">
    <subcellularLocation>
        <location evidence="1 9">Secreted</location>
    </subcellularLocation>
</comment>
<evidence type="ECO:0000256" key="2">
    <source>
        <dbReference type="ARBA" id="ARBA00008813"/>
    </source>
</evidence>
<dbReference type="GO" id="GO:0042742">
    <property type="term" value="P:defense response to bacterium"/>
    <property type="evidence" value="ECO:0007669"/>
    <property type="project" value="Ensembl"/>
</dbReference>
<proteinExistence type="inferred from homology"/>
<dbReference type="CTD" id="3586"/>
<protein>
    <recommendedName>
        <fullName evidence="9">Interleukin family protein</fullName>
    </recommendedName>
</protein>
<dbReference type="SMART" id="SM00188">
    <property type="entry name" value="IL10"/>
    <property type="match status" value="1"/>
</dbReference>
<comment type="similarity">
    <text evidence="2 9">Belongs to the IL-10 family.</text>
</comment>
<keyword evidence="6" id="KW-0732">Signal</keyword>
<dbReference type="Gene3D" id="1.20.1250.10">
    <property type="match status" value="1"/>
</dbReference>
<evidence type="ECO:0000256" key="7">
    <source>
        <dbReference type="ARBA" id="ARBA00023157"/>
    </source>
</evidence>
<keyword evidence="11" id="KW-1185">Reference proteome</keyword>
<feature type="disulfide bond" evidence="8">
    <location>
        <begin position="132"/>
        <end position="188"/>
    </location>
</feature>
<reference evidence="10" key="2">
    <citation type="submission" date="2025-09" db="UniProtKB">
        <authorList>
            <consortium name="Ensembl"/>
        </authorList>
    </citation>
    <scope>IDENTIFICATION</scope>
</reference>
<dbReference type="GO" id="GO:0032496">
    <property type="term" value="P:response to lipopolysaccharide"/>
    <property type="evidence" value="ECO:0007669"/>
    <property type="project" value="Ensembl"/>
</dbReference>
<dbReference type="Ensembl" id="ENSMAMT00000011931.2">
    <property type="protein sequence ID" value="ENSMAMP00000011619.1"/>
    <property type="gene ID" value="ENSMAMG00000007873.2"/>
</dbReference>
<evidence type="ECO:0000256" key="1">
    <source>
        <dbReference type="ARBA" id="ARBA00004613"/>
    </source>
</evidence>
<sequence>MLLSLLSSSARSSQGFSSQKSENFIFVHSDTEQHLHSCTSLQPQDFSSSSSSMTPRSLLLSVLVLLSFFSTAWCTPMCNSHCCRFVDNFPVRLRKLRANYSKIRDFYEANNDLETALLDQSIEESLKTPFACHAISSILNFYLSTVLPTAMAGVTEDTKNLKPHMEAIQHIFDEVKCDVIKCRNYFSCKNHFDIKNLNATYTQMQSKGLYKAVSELDVLFNYIETYLASKRRGNRGASM</sequence>
<name>A0A3Q3LQH8_9TELE</name>
<dbReference type="Pfam" id="PF00726">
    <property type="entry name" value="IL10"/>
    <property type="match status" value="1"/>
</dbReference>
<evidence type="ECO:0000313" key="10">
    <source>
        <dbReference type="Ensembl" id="ENSMAMP00000011619.1"/>
    </source>
</evidence>
<comment type="subunit">
    <text evidence="3">Homodimer. Interacts with IL10RA and IL10RB.</text>
</comment>
<dbReference type="FunCoup" id="A0A3Q3LQH8">
    <property type="interactions" value="1046"/>
</dbReference>
<dbReference type="GO" id="GO:0005125">
    <property type="term" value="F:cytokine activity"/>
    <property type="evidence" value="ECO:0007669"/>
    <property type="project" value="UniProtKB-UniRule"/>
</dbReference>
<organism evidence="10 11">
    <name type="scientific">Mastacembelus armatus</name>
    <name type="common">zig-zag eel</name>
    <dbReference type="NCBI Taxonomy" id="205130"/>
    <lineage>
        <taxon>Eukaryota</taxon>
        <taxon>Metazoa</taxon>
        <taxon>Chordata</taxon>
        <taxon>Craniata</taxon>
        <taxon>Vertebrata</taxon>
        <taxon>Euteleostomi</taxon>
        <taxon>Actinopterygii</taxon>
        <taxon>Neopterygii</taxon>
        <taxon>Teleostei</taxon>
        <taxon>Neoteleostei</taxon>
        <taxon>Acanthomorphata</taxon>
        <taxon>Anabantaria</taxon>
        <taxon>Synbranchiformes</taxon>
        <taxon>Mastacembelidae</taxon>
        <taxon>Mastacembelus</taxon>
    </lineage>
</organism>
<evidence type="ECO:0000256" key="5">
    <source>
        <dbReference type="ARBA" id="ARBA00022525"/>
    </source>
</evidence>
<dbReference type="InterPro" id="IPR020443">
    <property type="entry name" value="IL-10/19/20/24/26"/>
</dbReference>
<evidence type="ECO:0000256" key="6">
    <source>
        <dbReference type="ARBA" id="ARBA00022729"/>
    </source>
</evidence>
<keyword evidence="5 9" id="KW-0964">Secreted</keyword>
<dbReference type="PANTHER" id="PTHR48482:SF5">
    <property type="entry name" value="INTERLEUKIN-10"/>
    <property type="match status" value="1"/>
</dbReference>
<dbReference type="Proteomes" id="UP000261640">
    <property type="component" value="Unplaced"/>
</dbReference>
<dbReference type="PRINTS" id="PR01294">
    <property type="entry name" value="INTRLEUKIN10"/>
</dbReference>
<evidence type="ECO:0000256" key="8">
    <source>
        <dbReference type="PIRSR" id="PIRSR620443-50"/>
    </source>
</evidence>
<evidence type="ECO:0000256" key="9">
    <source>
        <dbReference type="RuleBase" id="RU368043"/>
    </source>
</evidence>
<dbReference type="GO" id="GO:0008593">
    <property type="term" value="P:regulation of Notch signaling pathway"/>
    <property type="evidence" value="ECO:0007669"/>
    <property type="project" value="Ensembl"/>
</dbReference>
<dbReference type="GO" id="GO:0006955">
    <property type="term" value="P:immune response"/>
    <property type="evidence" value="ECO:0007669"/>
    <property type="project" value="Ensembl"/>
</dbReference>
<dbReference type="STRING" id="205130.ENSMAMP00000011619"/>